<dbReference type="EMBL" id="JABFEE010000006">
    <property type="protein sequence ID" value="MBA1835455.1"/>
    <property type="molecule type" value="Genomic_DNA"/>
</dbReference>
<dbReference type="InterPro" id="IPR013491">
    <property type="entry name" value="Tape_meas_N"/>
</dbReference>
<organism evidence="3 4">
    <name type="scientific">Corynebacterium wankanglinii</name>
    <dbReference type="NCBI Taxonomy" id="2735136"/>
    <lineage>
        <taxon>Bacteria</taxon>
        <taxon>Bacillati</taxon>
        <taxon>Actinomycetota</taxon>
        <taxon>Actinomycetes</taxon>
        <taxon>Mycobacteriales</taxon>
        <taxon>Corynebacteriaceae</taxon>
        <taxon>Corynebacterium</taxon>
    </lineage>
</organism>
<evidence type="ECO:0000256" key="1">
    <source>
        <dbReference type="SAM" id="MobiDB-lite"/>
    </source>
</evidence>
<reference evidence="3 4" key="1">
    <citation type="submission" date="2020-05" db="EMBL/GenBank/DDBJ databases">
        <title>Descriptions of Corynebacterium xxxx sp. nov., Corynebacterium yyyy sp. nov. and Corynebacterium zzzz sp. nov.</title>
        <authorList>
            <person name="Zhang G."/>
        </authorList>
    </citation>
    <scope>NUCLEOTIDE SEQUENCE [LARGE SCALE GENOMIC DNA]</scope>
    <source>
        <strain evidence="4">zg-915</strain>
    </source>
</reference>
<dbReference type="Pfam" id="PF20155">
    <property type="entry name" value="TMP_3"/>
    <property type="match status" value="1"/>
</dbReference>
<feature type="domain" description="Tape measure protein N-terminal" evidence="2">
    <location>
        <begin position="332"/>
        <end position="510"/>
    </location>
</feature>
<sequence>MADAVWVPVNAEMKGFVATLMKEAGGAAQKAGQKLTSEFGKAGKDAGQAMASGLSSQAAKIEQVTAKVANARKVEAKASADVTAAEQELQAMRSRSDASASQIAAAEQKLTTAKNQHQDATRTLSRVEGDLESVRAGGEASSTALARSEDNLAKAKTQAQTATDKLKTAELRLGEAKDQQQAKNQAVADAELNLINVRDRYGANTKETARAEKQLETAKNQAATADKRVATETGNVAKKRAELASATDNVAAKSRTHKATQQDVAAAERRAGNEAETARGKIRGLGDDMDGAARSGGGFVSSLGGFAKKAALAGGAFLGVSGATQALSGGFERLNNLDRADIMFRNIGLSAEQAGATMDDLNDLVTGTSVSLADAAGTASMLMQAGVEAGKPLNDSIKALTNISAIAGGSAEDVGLVLMQIKAAGRLMGGDAMQLQQKGVNIYGYIADSLGVSFEEAKKLGEEGKITYEQVVDAINAKTGDLAKEMGETLPAKMGNFRTAVSSAAAEFIGPFIDPATRGVELLTQKLKDARPAIQGFAEGIKNVFTWLGDHPALLAGMATAVSSLAAGAAAVKAVGIASEITKTIKAAETGAELLGKFNLGFLASPIGLWVAGLTAAATGLTLFFTKTETGQKIWQGFMDGLRAGGEWVTGTLVPAFVDFGTAVGDAFTWIGEKLAPVREAVGSALDWIGGKLTEFGVGIGQFYQTWVQPQVEFFRSIWGLGVANFQVFMDMLGQVASFVGGAFQQVGNIISGVTSALILPAWTMIQAGAQVMATIASGAFDLIKLGFQFVGQMIQSVWVNIIEPVWGLFRDGAGLLADILTGNFTNIGNRFESMGTHLHEIVMGPINVAMDYFRNLVSLISDAWVSFQTTVANVVTQVKNKITEMVTNIAEIPGKIKGVFADAGSWLLSAGRNIISGLWSGMQQMWDNVTGWLSDLPSRIRNSIGSISFGFGGGASNADGSFAQYVAGGIAAAESYANGGGSLPSRAVIERPHGKRGLVQWAEAETGGEAFIPLAPGKRERSTAILDRVAGTFGYALVDQVTGVPYQSTYRGHLGPQVVGVFANGAITGDDLDLFYKGGSVNGYKASRPLQSAPYVFGGSNWGDCSGTVSAGAGLAVGMNPFPRKFYTGDEAAWLSSHGFLRGRGGAGDFRVGFKNGGPAGGHTAATLPNGVNIEMGGYPSEGHYNTGAGAWDKYFDTFFYLPMQEQKWVDPQVTGLKDLSPDERQVVVAAVDTAGLSTTAAVQQGPQTPYEAFATTFAAEMGNRSVAQIGFDAVADFFGINPKVTRKVLFTPMDELLGVADVNQNAAVGNPSTSVAGAHAAQIHDDAVTTMTPQQLASDSQLSRVKDVDVVKQPNVPEWGPQFFAHEIANQAKTMGLDKLAAKIGIATALVESGNPLKMYANRAVPESLSFRHDALGSDYDSVGLFQQRNNGAWGTVKDRMTPASSAKMFFAKLQGFDYRSMDPGAAAQKVQVSAFPDRYGKQMAEAERLLSSTGVFDRGGLARGIGFLPKATIQPERVLSPQMTPLFERFVGLLPAFMSTVDTARGELRASYAGGDAGYGALAELFGDEVGYRLADGAFWTGGLVAELEEAFAGGDFGYASAAHLLGEEAGRALVDEAGWLGTAVEELKAAWRGEDFGLAATARYLGGNESVAARLLDELSWAGLTTEEMEAARYGDDFGLAGTARYLGGDERAAGAALDAVGDTFQALDGLENVVQRAGSTVVINIDGQEVMRQRLDEAEEQIELHTDEILGLKAPRRPRPMAVTRGGAM</sequence>
<dbReference type="Proteomes" id="UP000581408">
    <property type="component" value="Unassembled WGS sequence"/>
</dbReference>
<feature type="region of interest" description="Disordered" evidence="1">
    <location>
        <begin position="134"/>
        <end position="159"/>
    </location>
</feature>
<evidence type="ECO:0000313" key="4">
    <source>
        <dbReference type="Proteomes" id="UP000581408"/>
    </source>
</evidence>
<accession>A0A838CKG5</accession>
<proteinExistence type="predicted"/>
<feature type="region of interest" description="Disordered" evidence="1">
    <location>
        <begin position="93"/>
        <end position="120"/>
    </location>
</feature>
<feature type="region of interest" description="Disordered" evidence="1">
    <location>
        <begin position="246"/>
        <end position="280"/>
    </location>
</feature>
<feature type="compositionally biased region" description="Basic and acidic residues" evidence="1">
    <location>
        <begin position="266"/>
        <end position="279"/>
    </location>
</feature>
<dbReference type="RefSeq" id="WP_181194818.1">
    <property type="nucleotide sequence ID" value="NZ_JABFEE010000006.1"/>
</dbReference>
<protein>
    <submittedName>
        <fullName evidence="3">Tape measure protein</fullName>
    </submittedName>
</protein>
<comment type="caution">
    <text evidence="3">The sequence shown here is derived from an EMBL/GenBank/DDBJ whole genome shotgun (WGS) entry which is preliminary data.</text>
</comment>
<evidence type="ECO:0000259" key="2">
    <source>
        <dbReference type="Pfam" id="PF20155"/>
    </source>
</evidence>
<gene>
    <name evidence="3" type="ORF">HMC16_06930</name>
</gene>
<evidence type="ECO:0000313" key="3">
    <source>
        <dbReference type="EMBL" id="MBA1835455.1"/>
    </source>
</evidence>
<name>A0A838CKG5_9CORY</name>
<dbReference type="NCBIfam" id="TIGR02675">
    <property type="entry name" value="tape_meas_nterm"/>
    <property type="match status" value="1"/>
</dbReference>
<dbReference type="SUPFAM" id="SSF57997">
    <property type="entry name" value="Tropomyosin"/>
    <property type="match status" value="1"/>
</dbReference>